<dbReference type="SUPFAM" id="SSF48403">
    <property type="entry name" value="Ankyrin repeat"/>
    <property type="match status" value="1"/>
</dbReference>
<feature type="repeat" description="ANK" evidence="3">
    <location>
        <begin position="77"/>
        <end position="109"/>
    </location>
</feature>
<name>A0A5A8C4U7_CAFRO</name>
<evidence type="ECO:0000256" key="2">
    <source>
        <dbReference type="ARBA" id="ARBA00023043"/>
    </source>
</evidence>
<comment type="caution">
    <text evidence="4">The sequence shown here is derived from an EMBL/GenBank/DDBJ whole genome shotgun (WGS) entry which is preliminary data.</text>
</comment>
<evidence type="ECO:0000256" key="1">
    <source>
        <dbReference type="ARBA" id="ARBA00022737"/>
    </source>
</evidence>
<proteinExistence type="predicted"/>
<dbReference type="PROSITE" id="PS50088">
    <property type="entry name" value="ANK_REPEAT"/>
    <property type="match status" value="2"/>
</dbReference>
<dbReference type="SMART" id="SM00248">
    <property type="entry name" value="ANK"/>
    <property type="match status" value="2"/>
</dbReference>
<gene>
    <name evidence="4" type="ORF">FNF31_07680</name>
</gene>
<dbReference type="AlphaFoldDB" id="A0A5A8C4U7"/>
<reference evidence="4 5" key="1">
    <citation type="submission" date="2019-07" db="EMBL/GenBank/DDBJ databases">
        <title>Genomes of Cafeteria roenbergensis.</title>
        <authorList>
            <person name="Fischer M.G."/>
            <person name="Hackl T."/>
            <person name="Roman M."/>
        </authorList>
    </citation>
    <scope>NUCLEOTIDE SEQUENCE [LARGE SCALE GENOMIC DNA]</scope>
    <source>
        <strain evidence="4 5">Cflag</strain>
    </source>
</reference>
<organism evidence="4 5">
    <name type="scientific">Cafeteria roenbergensis</name>
    <name type="common">Marine flagellate</name>
    <dbReference type="NCBI Taxonomy" id="33653"/>
    <lineage>
        <taxon>Eukaryota</taxon>
        <taxon>Sar</taxon>
        <taxon>Stramenopiles</taxon>
        <taxon>Bigyra</taxon>
        <taxon>Opalozoa</taxon>
        <taxon>Bicosoecida</taxon>
        <taxon>Cafeteriaceae</taxon>
        <taxon>Cafeteria</taxon>
    </lineage>
</organism>
<protein>
    <submittedName>
        <fullName evidence="4">Uncharacterized protein</fullName>
    </submittedName>
</protein>
<dbReference type="PROSITE" id="PS50297">
    <property type="entry name" value="ANK_REP_REGION"/>
    <property type="match status" value="2"/>
</dbReference>
<dbReference type="Pfam" id="PF12796">
    <property type="entry name" value="Ank_2"/>
    <property type="match status" value="1"/>
</dbReference>
<dbReference type="EMBL" id="VLTM01000175">
    <property type="protein sequence ID" value="KAA0146901.1"/>
    <property type="molecule type" value="Genomic_DNA"/>
</dbReference>
<dbReference type="PANTHER" id="PTHR24171:SF9">
    <property type="entry name" value="ANKYRIN REPEAT DOMAIN-CONTAINING PROTEIN 39"/>
    <property type="match status" value="1"/>
</dbReference>
<dbReference type="InterPro" id="IPR036770">
    <property type="entry name" value="Ankyrin_rpt-contain_sf"/>
</dbReference>
<feature type="repeat" description="ANK" evidence="3">
    <location>
        <begin position="44"/>
        <end position="76"/>
    </location>
</feature>
<dbReference type="InterPro" id="IPR002110">
    <property type="entry name" value="Ankyrin_rpt"/>
</dbReference>
<dbReference type="PRINTS" id="PR01415">
    <property type="entry name" value="ANKYRIN"/>
</dbReference>
<evidence type="ECO:0000313" key="4">
    <source>
        <dbReference type="EMBL" id="KAA0146901.1"/>
    </source>
</evidence>
<keyword evidence="2 3" id="KW-0040">ANK repeat</keyword>
<dbReference type="Gene3D" id="1.25.40.20">
    <property type="entry name" value="Ankyrin repeat-containing domain"/>
    <property type="match status" value="1"/>
</dbReference>
<keyword evidence="1" id="KW-0677">Repeat</keyword>
<evidence type="ECO:0000313" key="5">
    <source>
        <dbReference type="Proteomes" id="UP000325113"/>
    </source>
</evidence>
<accession>A0A5A8C4U7</accession>
<sequence>MAAAAAMSAADMGKELWEAAGAGNTGEVARLLEAGAPVNWAGGSGHTAVLTAAFYGRVEAMALLLDRGADLEAKDNAGATALMGAAARGHTDVVRLLLDRGADPEIRDKAGKSIIGQCMYVPCLRALRAAERLQRWHRRHLLVTWLH</sequence>
<evidence type="ECO:0000256" key="3">
    <source>
        <dbReference type="PROSITE-ProRule" id="PRU00023"/>
    </source>
</evidence>
<dbReference type="Proteomes" id="UP000325113">
    <property type="component" value="Unassembled WGS sequence"/>
</dbReference>
<dbReference type="PANTHER" id="PTHR24171">
    <property type="entry name" value="ANKYRIN REPEAT DOMAIN-CONTAINING PROTEIN 39-RELATED"/>
    <property type="match status" value="1"/>
</dbReference>